<dbReference type="Pfam" id="PF24934">
    <property type="entry name" value="DUF7752"/>
    <property type="match status" value="1"/>
</dbReference>
<keyword evidence="3" id="KW-0696">RNA-directed RNA polymerase</keyword>
<dbReference type="InterPro" id="IPR056053">
    <property type="entry name" value="DUF7636"/>
</dbReference>
<evidence type="ECO:0000313" key="16">
    <source>
        <dbReference type="Proteomes" id="UP000218231"/>
    </source>
</evidence>
<keyword evidence="4" id="KW-0808">Transferase</keyword>
<evidence type="ECO:0000256" key="8">
    <source>
        <dbReference type="ARBA" id="ARBA00048744"/>
    </source>
</evidence>
<dbReference type="STRING" id="2018661.A0A2A2JE24"/>
<evidence type="ECO:0000259" key="14">
    <source>
        <dbReference type="Pfam" id="PF26253"/>
    </source>
</evidence>
<dbReference type="PANTHER" id="PTHR23079:SF57">
    <property type="entry name" value="RNA-DIRECTED RNA POLYMERASE"/>
    <property type="match status" value="1"/>
</dbReference>
<dbReference type="Pfam" id="PF25359">
    <property type="entry name" value="PH_met_RdRP"/>
    <property type="match status" value="1"/>
</dbReference>
<evidence type="ECO:0000259" key="9">
    <source>
        <dbReference type="Pfam" id="PF05183"/>
    </source>
</evidence>
<reference evidence="15 16" key="1">
    <citation type="journal article" date="2017" name="Curr. Biol.">
        <title>Genome architecture and evolution of a unichromosomal asexual nematode.</title>
        <authorList>
            <person name="Fradin H."/>
            <person name="Zegar C."/>
            <person name="Gutwein M."/>
            <person name="Lucas J."/>
            <person name="Kovtun M."/>
            <person name="Corcoran D."/>
            <person name="Baugh L.R."/>
            <person name="Kiontke K."/>
            <person name="Gunsalus K."/>
            <person name="Fitch D.H."/>
            <person name="Piano F."/>
        </authorList>
    </citation>
    <scope>NUCLEOTIDE SEQUENCE [LARGE SCALE GENOMIC DNA]</scope>
    <source>
        <strain evidence="15">PF1309</strain>
    </source>
</reference>
<evidence type="ECO:0000256" key="7">
    <source>
        <dbReference type="ARBA" id="ARBA00023158"/>
    </source>
</evidence>
<comment type="catalytic activity">
    <reaction evidence="8">
        <text>RNA(n) + a ribonucleoside 5'-triphosphate = RNA(n+1) + diphosphate</text>
        <dbReference type="Rhea" id="RHEA:21248"/>
        <dbReference type="Rhea" id="RHEA-COMP:14527"/>
        <dbReference type="Rhea" id="RHEA-COMP:17342"/>
        <dbReference type="ChEBI" id="CHEBI:33019"/>
        <dbReference type="ChEBI" id="CHEBI:61557"/>
        <dbReference type="ChEBI" id="CHEBI:140395"/>
        <dbReference type="EC" id="2.7.7.48"/>
    </reaction>
</comment>
<dbReference type="GO" id="GO:0030422">
    <property type="term" value="P:siRNA processing"/>
    <property type="evidence" value="ECO:0007669"/>
    <property type="project" value="TreeGrafter"/>
</dbReference>
<keyword evidence="6" id="KW-0694">RNA-binding</keyword>
<evidence type="ECO:0000256" key="5">
    <source>
        <dbReference type="ARBA" id="ARBA00022695"/>
    </source>
</evidence>
<dbReference type="InterPro" id="IPR057493">
    <property type="entry name" value="PH_RdRP-assoc"/>
</dbReference>
<accession>A0A2A2JE24</accession>
<evidence type="ECO:0000259" key="13">
    <source>
        <dbReference type="Pfam" id="PF25359"/>
    </source>
</evidence>
<dbReference type="InterPro" id="IPR056054">
    <property type="entry name" value="DUF7637"/>
</dbReference>
<keyword evidence="5" id="KW-0548">Nucleotidyltransferase</keyword>
<proteinExistence type="inferred from homology"/>
<dbReference type="EC" id="2.7.7.48" evidence="2"/>
<evidence type="ECO:0000259" key="12">
    <source>
        <dbReference type="Pfam" id="PF24934"/>
    </source>
</evidence>
<gene>
    <name evidence="15" type="ORF">WR25_10378</name>
</gene>
<feature type="domain" description="RDRP core" evidence="9">
    <location>
        <begin position="545"/>
        <end position="1185"/>
    </location>
</feature>
<feature type="domain" description="DUF7637" evidence="11">
    <location>
        <begin position="40"/>
        <end position="148"/>
    </location>
</feature>
<evidence type="ECO:0000256" key="1">
    <source>
        <dbReference type="ARBA" id="ARBA00005762"/>
    </source>
</evidence>
<evidence type="ECO:0000259" key="10">
    <source>
        <dbReference type="Pfam" id="PF24642"/>
    </source>
</evidence>
<feature type="domain" description="DUF7752" evidence="12">
    <location>
        <begin position="1428"/>
        <end position="1534"/>
    </location>
</feature>
<name>A0A2A2JE24_9BILA</name>
<dbReference type="GO" id="GO:0031380">
    <property type="term" value="C:nuclear RNA-directed RNA polymerase complex"/>
    <property type="evidence" value="ECO:0007669"/>
    <property type="project" value="TreeGrafter"/>
</dbReference>
<dbReference type="GO" id="GO:0003723">
    <property type="term" value="F:RNA binding"/>
    <property type="evidence" value="ECO:0007669"/>
    <property type="project" value="UniProtKB-KW"/>
</dbReference>
<comment type="similarity">
    <text evidence="1">Belongs to the RdRP family.</text>
</comment>
<keyword evidence="16" id="KW-1185">Reference proteome</keyword>
<sequence length="1697" mass="196401">MEGDSGVETTKCSFLSNFTIFALSVLAKQSVDARNSGMVQQTGWVKLEIPLVESHTDKTLQHKIVALNQKLFVESLRTYLFDVQPSQPHLVGEQDCEEYYEIDVQITCESFRLFVAAVRNFYSRLFRESLRPYEKANIVIVSPKFFSNQLVCAMSDVPLTAIYFGNVQGNVFMNHWEVSFLNEQNDRIRRMKRSKLQMHRVVPQADRLYQLKAEFEFDKNDLLTIHFRNREMKKILDERVNEYRNQEVTMFYTILVKRQHIRRVVCDPYLPEDPSDALPQVRLHFDLNCPVLVRNGFVTDATMKDNKKGRGDSDSIFPQNMHRTLLIRRGRQPGLHNVEWPNPLAIADSPFFTIQFPTTAENLYTMLSRFKARTSISIEFASMPVVDVLFGRHNPYHRWAIKENRQLVPTDYEAPVYSDFINKLWPRVLDNKGNDANRERRFAFTYLIEALISRGAVVKDQILLDVQCWIRFLQIITHYYLNVDAKMCEAALEDLIHMIDGRKRIGAIYKCLVKICDTRHKNRLAGGLTEDELREGYQRVRKIVFTPTRIIYIAPETLMGNRVLRKYDSDGTKILRIAFRDDDNMKMRSSKTSDHLITKTVSKYLTYGVIVAGHDFGYLGSSNSQMRDNGAYFMQKYSRSQKKDFLANNPAAAIEYKKSGRMPHTFIPKIREARKALGRFETVDNIPKMMARLGQCFTQSRLSGVNLQRENCLIIADVIGGQNGKGAAYTFSDGVSSISASFAREITKFMRLGRGVPSCYQFRFRGMKGVLSVDPQLDEIAAWAKTNAIPNPISIAGEEETSCWKINCAFRPSQIKFISKRHPSDQIEVVKYSSPVPVSLNKPFINILDQVSEMQSLACHRRITNRIEQLLDQQIHDFASMMTDEVQCRNKLKELPRRFDLDILSPRFGFSLSSEPFFRSLIKAVIKYQATKQLRKEQIRVPSELGRSMLGVMDETGRLQYGQIFVQYTKNITLKVAPGTASREILKGPVLMTKNPCIVPGDVRVFNAIDVPELHHHCDVVVFPQGGPRPHPDQMAGSDLDGDEYSVIWDPELLLERNEPAFDFTAEKSIEPFDENNVEQLMIDFYIKYLKLDSVGTISNNHLHQSDQYGLNSEVCMNLAKKNSQAVDFTKTGQPPHPLIKIWKEDENGVEIPPERAERVPDYHFGNEFNPVYISPRLCGRIYREFKAVEDVIKTSEEQDERVELDRDIDWPNWQKYEQTARSALAKYNTQLRSLMENYGIATEGEIFSGYEIDVRNRISDKDQDDMSFYNTNQVIETKMHNFYKAYRQEFFEEFGHDGWKTLTAKMDKTYADDNNVFHRVCNHPTEDMIRKAVAYYKVCYEEGQKTPESKKLSFAWIPYEILAEVKKRRAIVNPNIFTTRSPIVDILDRHRQAYIRENRNDFANFLSRRIVALPKQKQDVLRIIRRYTDTYLGLDEVLFVLLEWADRCLLFKKSSFREQHLCLLLILFITNHFLTRDAAKANLESDIYIEVLRSPSALPQPSRLPSGRAARITLSFFEFLASRRFRRLSSLSFVSLGFMSVFNRGQWLPVHQSALKTYYNVLFNLRFEELPLSTDPEISTPAVSREHEPFIIELPSIVVLAEIEVILLKATRLEEIKIRLLQKTGLKYEITENGRTETVTINKYIVSSRGTLEAFYELKRIISVKIQVNTSSMTKELSTQLALLTFEKIMESKHRQ</sequence>
<dbReference type="InterPro" id="IPR058752">
    <property type="entry name" value="RDRP_C_head"/>
</dbReference>
<dbReference type="InterPro" id="IPR007855">
    <property type="entry name" value="RDRP"/>
</dbReference>
<keyword evidence="7" id="KW-0943">RNA-mediated gene silencing</keyword>
<evidence type="ECO:0000256" key="6">
    <source>
        <dbReference type="ARBA" id="ARBA00022884"/>
    </source>
</evidence>
<dbReference type="GO" id="GO:0003968">
    <property type="term" value="F:RNA-directed RNA polymerase activity"/>
    <property type="evidence" value="ECO:0007669"/>
    <property type="project" value="UniProtKB-KW"/>
</dbReference>
<evidence type="ECO:0000259" key="11">
    <source>
        <dbReference type="Pfam" id="PF24643"/>
    </source>
</evidence>
<dbReference type="Proteomes" id="UP000218231">
    <property type="component" value="Unassembled WGS sequence"/>
</dbReference>
<dbReference type="Pfam" id="PF24643">
    <property type="entry name" value="DUF7637"/>
    <property type="match status" value="1"/>
</dbReference>
<evidence type="ECO:0000256" key="2">
    <source>
        <dbReference type="ARBA" id="ARBA00012494"/>
    </source>
</evidence>
<feature type="domain" description="PH-like" evidence="13">
    <location>
        <begin position="151"/>
        <end position="385"/>
    </location>
</feature>
<comment type="caution">
    <text evidence="15">The sequence shown here is derived from an EMBL/GenBank/DDBJ whole genome shotgun (WGS) entry which is preliminary data.</text>
</comment>
<evidence type="ECO:0000313" key="15">
    <source>
        <dbReference type="EMBL" id="PAV59897.1"/>
    </source>
</evidence>
<dbReference type="OrthoDB" id="6513042at2759"/>
<feature type="domain" description="RDRP C-terminal head" evidence="14">
    <location>
        <begin position="1206"/>
        <end position="1369"/>
    </location>
</feature>
<dbReference type="Pfam" id="PF24642">
    <property type="entry name" value="DUF7636"/>
    <property type="match status" value="1"/>
</dbReference>
<dbReference type="InterPro" id="IPR056654">
    <property type="entry name" value="DUF7752"/>
</dbReference>
<dbReference type="InterPro" id="IPR057596">
    <property type="entry name" value="RDRP_core"/>
</dbReference>
<dbReference type="Pfam" id="PF26253">
    <property type="entry name" value="RdRP_head"/>
    <property type="match status" value="1"/>
</dbReference>
<dbReference type="EMBL" id="LIAE01010493">
    <property type="protein sequence ID" value="PAV59897.1"/>
    <property type="molecule type" value="Genomic_DNA"/>
</dbReference>
<organism evidence="15 16">
    <name type="scientific">Diploscapter pachys</name>
    <dbReference type="NCBI Taxonomy" id="2018661"/>
    <lineage>
        <taxon>Eukaryota</taxon>
        <taxon>Metazoa</taxon>
        <taxon>Ecdysozoa</taxon>
        <taxon>Nematoda</taxon>
        <taxon>Chromadorea</taxon>
        <taxon>Rhabditida</taxon>
        <taxon>Rhabditina</taxon>
        <taxon>Rhabditomorpha</taxon>
        <taxon>Rhabditoidea</taxon>
        <taxon>Rhabditidae</taxon>
        <taxon>Diploscapter</taxon>
    </lineage>
</organism>
<evidence type="ECO:0000256" key="4">
    <source>
        <dbReference type="ARBA" id="ARBA00022679"/>
    </source>
</evidence>
<protein>
    <recommendedName>
        <fullName evidence="2">RNA-directed RNA polymerase</fullName>
        <ecNumber evidence="2">2.7.7.48</ecNumber>
    </recommendedName>
</protein>
<evidence type="ECO:0000256" key="3">
    <source>
        <dbReference type="ARBA" id="ARBA00022484"/>
    </source>
</evidence>
<dbReference type="Pfam" id="PF05183">
    <property type="entry name" value="RdRP"/>
    <property type="match status" value="1"/>
</dbReference>
<feature type="domain" description="DUF7636" evidence="10">
    <location>
        <begin position="1586"/>
        <end position="1693"/>
    </location>
</feature>
<dbReference type="PANTHER" id="PTHR23079">
    <property type="entry name" value="RNA-DEPENDENT RNA POLYMERASE"/>
    <property type="match status" value="1"/>
</dbReference>